<dbReference type="GO" id="GO:0016787">
    <property type="term" value="F:hydrolase activity"/>
    <property type="evidence" value="ECO:0007669"/>
    <property type="project" value="UniProtKB-KW"/>
</dbReference>
<keyword evidence="6" id="KW-0255">Endonuclease</keyword>
<evidence type="ECO:0000256" key="3">
    <source>
        <dbReference type="ARBA" id="ARBA00038412"/>
    </source>
</evidence>
<comment type="similarity">
    <text evidence="3">Belongs to the HNH nuclease family.</text>
</comment>
<dbReference type="CDD" id="cd00085">
    <property type="entry name" value="HNHc"/>
    <property type="match status" value="1"/>
</dbReference>
<dbReference type="PANTHER" id="PTHR41286">
    <property type="entry name" value="HNH NUCLEASE YAJD-RELATED"/>
    <property type="match status" value="1"/>
</dbReference>
<dbReference type="InterPro" id="IPR002711">
    <property type="entry name" value="HNH"/>
</dbReference>
<keyword evidence="2" id="KW-0378">Hydrolase</keyword>
<sequence length="192" mass="22763">MRRFESYFSYYSHTIVWLFNLDLEVIDIARVRRCKYAGCRTFVDISDGYYCKEHADQAPKREVYSRTKYNKYTRNRSEDKREQYNFYRSKIWSSLRRVVLERDHYLCQYCLALGTVTPNSKIGDHVTPFEVAPELRTDPKNIATACRACDNAKRTLEQQIYGTGQGNTLHNQQLRLTVKEWALKIKHAREAL</sequence>
<dbReference type="GO" id="GO:0005829">
    <property type="term" value="C:cytosol"/>
    <property type="evidence" value="ECO:0007669"/>
    <property type="project" value="TreeGrafter"/>
</dbReference>
<evidence type="ECO:0000313" key="7">
    <source>
        <dbReference type="Proteomes" id="UP001172310"/>
    </source>
</evidence>
<evidence type="ECO:0000259" key="5">
    <source>
        <dbReference type="SMART" id="SM00507"/>
    </source>
</evidence>
<evidence type="ECO:0000313" key="6">
    <source>
        <dbReference type="EMBL" id="MDN5269513.1"/>
    </source>
</evidence>
<dbReference type="Proteomes" id="UP001172310">
    <property type="component" value="Unassembled WGS sequence"/>
</dbReference>
<name>A0AAW7QII2_STRVE</name>
<evidence type="ECO:0000256" key="1">
    <source>
        <dbReference type="ARBA" id="ARBA00022722"/>
    </source>
</evidence>
<dbReference type="GO" id="GO:0004519">
    <property type="term" value="F:endonuclease activity"/>
    <property type="evidence" value="ECO:0007669"/>
    <property type="project" value="UniProtKB-KW"/>
</dbReference>
<dbReference type="RefSeq" id="WP_301382218.1">
    <property type="nucleotide sequence ID" value="NZ_JASHBB010000001.1"/>
</dbReference>
<dbReference type="SMART" id="SM00507">
    <property type="entry name" value="HNHc"/>
    <property type="match status" value="1"/>
</dbReference>
<reference evidence="6" key="1">
    <citation type="submission" date="2023-07" db="EMBL/GenBank/DDBJ databases">
        <title>SVep1, a Temperate Phage of Human Oral Commensal Streptococcus vestibularis.</title>
        <authorList>
            <person name="Wu M."/>
            <person name="Zhu Y."/>
            <person name="Li Y."/>
        </authorList>
    </citation>
    <scope>NUCLEOTIDE SEQUENCE</scope>
    <source>
        <strain evidence="6">SVE8</strain>
    </source>
</reference>
<dbReference type="GO" id="GO:0008270">
    <property type="term" value="F:zinc ion binding"/>
    <property type="evidence" value="ECO:0007669"/>
    <property type="project" value="InterPro"/>
</dbReference>
<dbReference type="InterPro" id="IPR003615">
    <property type="entry name" value="HNH_nuc"/>
</dbReference>
<comment type="caution">
    <text evidence="6">The sequence shown here is derived from an EMBL/GenBank/DDBJ whole genome shotgun (WGS) entry which is preliminary data.</text>
</comment>
<gene>
    <name evidence="6" type="ORF">QY913_05095</name>
</gene>
<keyword evidence="1" id="KW-0540">Nuclease</keyword>
<evidence type="ECO:0000256" key="4">
    <source>
        <dbReference type="ARBA" id="ARBA00040194"/>
    </source>
</evidence>
<organism evidence="6 7">
    <name type="scientific">Streptococcus vestibularis</name>
    <dbReference type="NCBI Taxonomy" id="1343"/>
    <lineage>
        <taxon>Bacteria</taxon>
        <taxon>Bacillati</taxon>
        <taxon>Bacillota</taxon>
        <taxon>Bacilli</taxon>
        <taxon>Lactobacillales</taxon>
        <taxon>Streptococcaceae</taxon>
        <taxon>Streptococcus</taxon>
    </lineage>
</organism>
<protein>
    <recommendedName>
        <fullName evidence="4">Putative HNH nuclease YajD</fullName>
    </recommendedName>
</protein>
<dbReference type="GO" id="GO:0003676">
    <property type="term" value="F:nucleic acid binding"/>
    <property type="evidence" value="ECO:0007669"/>
    <property type="project" value="InterPro"/>
</dbReference>
<dbReference type="EMBL" id="JAUJGC010000022">
    <property type="protein sequence ID" value="MDN5269513.1"/>
    <property type="molecule type" value="Genomic_DNA"/>
</dbReference>
<feature type="domain" description="HNH nuclease" evidence="5">
    <location>
        <begin position="94"/>
        <end position="151"/>
    </location>
</feature>
<dbReference type="Gene3D" id="1.10.30.50">
    <property type="match status" value="1"/>
</dbReference>
<dbReference type="AlphaFoldDB" id="A0AAW7QII2"/>
<proteinExistence type="inferred from homology"/>
<evidence type="ECO:0000256" key="2">
    <source>
        <dbReference type="ARBA" id="ARBA00022801"/>
    </source>
</evidence>
<accession>A0AAW7QII2</accession>
<dbReference type="PANTHER" id="PTHR41286:SF1">
    <property type="entry name" value="HNH NUCLEASE YAJD-RELATED"/>
    <property type="match status" value="1"/>
</dbReference>
<dbReference type="Pfam" id="PF01844">
    <property type="entry name" value="HNH"/>
    <property type="match status" value="1"/>
</dbReference>